<comment type="similarity">
    <text evidence="1">Belongs to the helicase family. UvrD subfamily.</text>
</comment>
<evidence type="ECO:0000256" key="5">
    <source>
        <dbReference type="ARBA" id="ARBA00022840"/>
    </source>
</evidence>
<comment type="catalytic activity">
    <reaction evidence="10">
        <text>ATP + H2O = ADP + phosphate + H(+)</text>
        <dbReference type="Rhea" id="RHEA:13065"/>
        <dbReference type="ChEBI" id="CHEBI:15377"/>
        <dbReference type="ChEBI" id="CHEBI:15378"/>
        <dbReference type="ChEBI" id="CHEBI:30616"/>
        <dbReference type="ChEBI" id="CHEBI:43474"/>
        <dbReference type="ChEBI" id="CHEBI:456216"/>
        <dbReference type="EC" id="5.6.2.4"/>
    </reaction>
</comment>
<keyword evidence="3 11" id="KW-0378">Hydrolase</keyword>
<dbReference type="GO" id="GO:0003677">
    <property type="term" value="F:DNA binding"/>
    <property type="evidence" value="ECO:0007669"/>
    <property type="project" value="UniProtKB-KW"/>
</dbReference>
<dbReference type="Gene3D" id="3.40.50.300">
    <property type="entry name" value="P-loop containing nucleotide triphosphate hydrolases"/>
    <property type="match status" value="2"/>
</dbReference>
<feature type="domain" description="UvrD-like helicase ATP-binding" evidence="12">
    <location>
        <begin position="12"/>
        <end position="289"/>
    </location>
</feature>
<dbReference type="GO" id="GO:0016787">
    <property type="term" value="F:hydrolase activity"/>
    <property type="evidence" value="ECO:0007669"/>
    <property type="project" value="UniProtKB-UniRule"/>
</dbReference>
<proteinExistence type="inferred from homology"/>
<sequence>MTYEQFKERYNITLNKQQEEAVCTVDGPVLLLAVPGSGKTTVLVSRLGYMIYGKGIRPQQILTVTYTVAATRDMKERFISMFGEEYARQLEFRTINGISQKILQYFAECNHTTVYDVADKEAAELIKQTFHEVTGNFATESDLKDLQTGITYAKNMRLDLNEIQKMEEKIPNFREIFQKYNKELKKRHMIDYDDQIVYALRILEQYPQVLRYFQQKYTYICVDEAQDTSKIQHDMIALLASSANNLFMVGDEDQSIYGFRAAYPQVLSSFEKTHPGAAVLFMELNYRSGSEIVEAADRFIQKNKNRHKKNVRPTREEKGSVRKIPVKNRGNQYYYLAKVAEECDKETAVLYRNHESALPLIDILERRGIPYRIRNHDTTFFSHPVVRDICDFISLAQNPWDGEIFLKIYYKMGAGISKAQAMYAIDHHVGQGALLETLLEEADVSSYTRRQGKALLTHFQNLVHENAGKAIYRIIHFMGYGEYMDDRGMDSGKADILKMLGDQEENLSEFQNRLIQLQQIMSEGTMHRDGNLILSTIHASKGLEYDRVYLADMIDGVLPGVNQTKEPAAYEEERRLFYVGMTRAKNELYVFSFQNGENSPFVTELFSKKKVTSNPATELKAGMRIRHLKFGKGIVQKCEGNTARVEFADGSVRNLAMSVVLGNHMITVEKE</sequence>
<feature type="binding site" evidence="11">
    <location>
        <begin position="33"/>
        <end position="40"/>
    </location>
    <ligand>
        <name>ATP</name>
        <dbReference type="ChEBI" id="CHEBI:30616"/>
    </ligand>
</feature>
<keyword evidence="6" id="KW-0238">DNA-binding</keyword>
<evidence type="ECO:0000256" key="2">
    <source>
        <dbReference type="ARBA" id="ARBA00022741"/>
    </source>
</evidence>
<dbReference type="PANTHER" id="PTHR11070">
    <property type="entry name" value="UVRD / RECB / PCRA DNA HELICASE FAMILY MEMBER"/>
    <property type="match status" value="1"/>
</dbReference>
<dbReference type="PROSITE" id="PS51198">
    <property type="entry name" value="UVRD_HELICASE_ATP_BIND"/>
    <property type="match status" value="1"/>
</dbReference>
<evidence type="ECO:0000313" key="14">
    <source>
        <dbReference type="EMBL" id="MST76082.1"/>
    </source>
</evidence>
<dbReference type="EMBL" id="VUNI01000042">
    <property type="protein sequence ID" value="MST76082.1"/>
    <property type="molecule type" value="Genomic_DNA"/>
</dbReference>
<feature type="domain" description="UvrD-like helicase C-terminal" evidence="13">
    <location>
        <begin position="290"/>
        <end position="542"/>
    </location>
</feature>
<dbReference type="InterPro" id="IPR000212">
    <property type="entry name" value="DNA_helicase_UvrD/REP"/>
</dbReference>
<dbReference type="InterPro" id="IPR014017">
    <property type="entry name" value="DNA_helicase_UvrD-like_C"/>
</dbReference>
<evidence type="ECO:0000259" key="12">
    <source>
        <dbReference type="PROSITE" id="PS51198"/>
    </source>
</evidence>
<evidence type="ECO:0000256" key="10">
    <source>
        <dbReference type="ARBA" id="ARBA00048988"/>
    </source>
</evidence>
<dbReference type="InterPro" id="IPR027417">
    <property type="entry name" value="P-loop_NTPase"/>
</dbReference>
<dbReference type="Pfam" id="PF00580">
    <property type="entry name" value="UvrD-helicase"/>
    <property type="match status" value="1"/>
</dbReference>
<keyword evidence="2 11" id="KW-0547">Nucleotide-binding</keyword>
<dbReference type="EC" id="5.6.2.4" evidence="9"/>
<accession>A0A6L5YVW8</accession>
<evidence type="ECO:0000259" key="13">
    <source>
        <dbReference type="PROSITE" id="PS51217"/>
    </source>
</evidence>
<evidence type="ECO:0000256" key="9">
    <source>
        <dbReference type="ARBA" id="ARBA00034808"/>
    </source>
</evidence>
<gene>
    <name evidence="14" type="ORF">FYJ75_14030</name>
</gene>
<dbReference type="AlphaFoldDB" id="A0A6L5YVW8"/>
<dbReference type="PROSITE" id="PS51217">
    <property type="entry name" value="UVRD_HELICASE_CTER"/>
    <property type="match status" value="1"/>
</dbReference>
<evidence type="ECO:0000256" key="8">
    <source>
        <dbReference type="ARBA" id="ARBA00034617"/>
    </source>
</evidence>
<evidence type="ECO:0000313" key="15">
    <source>
        <dbReference type="Proteomes" id="UP000474024"/>
    </source>
</evidence>
<dbReference type="InterPro" id="IPR014016">
    <property type="entry name" value="UvrD-like_ATP-bd"/>
</dbReference>
<evidence type="ECO:0000256" key="11">
    <source>
        <dbReference type="PROSITE-ProRule" id="PRU00560"/>
    </source>
</evidence>
<keyword evidence="4 11" id="KW-0347">Helicase</keyword>
<name>A0A6L5YVW8_9FIRM</name>
<dbReference type="Gene3D" id="1.10.486.10">
    <property type="entry name" value="PCRA, domain 4"/>
    <property type="match status" value="1"/>
</dbReference>
<evidence type="ECO:0000256" key="3">
    <source>
        <dbReference type="ARBA" id="ARBA00022801"/>
    </source>
</evidence>
<comment type="catalytic activity">
    <reaction evidence="8">
        <text>Couples ATP hydrolysis with the unwinding of duplex DNA by translocating in the 3'-5' direction.</text>
        <dbReference type="EC" id="5.6.2.4"/>
    </reaction>
</comment>
<dbReference type="CDD" id="cd17932">
    <property type="entry name" value="DEXQc_UvrD"/>
    <property type="match status" value="1"/>
</dbReference>
<comment type="caution">
    <text evidence="14">The sequence shown here is derived from an EMBL/GenBank/DDBJ whole genome shotgun (WGS) entry which is preliminary data.</text>
</comment>
<reference evidence="14 15" key="1">
    <citation type="submission" date="2019-08" db="EMBL/GenBank/DDBJ databases">
        <title>In-depth cultivation of the pig gut microbiome towards novel bacterial diversity and tailored functional studies.</title>
        <authorList>
            <person name="Wylensek D."/>
            <person name="Hitch T.C.A."/>
            <person name="Clavel T."/>
        </authorList>
    </citation>
    <scope>NUCLEOTIDE SEQUENCE [LARGE SCALE GENOMIC DNA]</scope>
    <source>
        <strain evidence="14 15">MUC/MUC-530-WT-4D</strain>
    </source>
</reference>
<keyword evidence="7" id="KW-0413">Isomerase</keyword>
<dbReference type="Proteomes" id="UP000474024">
    <property type="component" value="Unassembled WGS sequence"/>
</dbReference>
<dbReference type="GO" id="GO:0000725">
    <property type="term" value="P:recombinational repair"/>
    <property type="evidence" value="ECO:0007669"/>
    <property type="project" value="TreeGrafter"/>
</dbReference>
<keyword evidence="15" id="KW-1185">Reference proteome</keyword>
<dbReference type="GO" id="GO:0043138">
    <property type="term" value="F:3'-5' DNA helicase activity"/>
    <property type="evidence" value="ECO:0007669"/>
    <property type="project" value="UniProtKB-EC"/>
</dbReference>
<organism evidence="14 15">
    <name type="scientific">Roseburia porci</name>
    <dbReference type="NCBI Taxonomy" id="2605790"/>
    <lineage>
        <taxon>Bacteria</taxon>
        <taxon>Bacillati</taxon>
        <taxon>Bacillota</taxon>
        <taxon>Clostridia</taxon>
        <taxon>Lachnospirales</taxon>
        <taxon>Lachnospiraceae</taxon>
        <taxon>Roseburia</taxon>
    </lineage>
</organism>
<keyword evidence="5 11" id="KW-0067">ATP-binding</keyword>
<protein>
    <recommendedName>
        <fullName evidence="9">DNA 3'-5' helicase</fullName>
        <ecNumber evidence="9">5.6.2.4</ecNumber>
    </recommendedName>
</protein>
<dbReference type="PANTHER" id="PTHR11070:SF2">
    <property type="entry name" value="ATP-DEPENDENT DNA HELICASE SRS2"/>
    <property type="match status" value="1"/>
</dbReference>
<dbReference type="RefSeq" id="WP_154431039.1">
    <property type="nucleotide sequence ID" value="NZ_VUNI01000042.1"/>
</dbReference>
<dbReference type="InterPro" id="IPR013986">
    <property type="entry name" value="DExx_box_DNA_helicase_dom_sf"/>
</dbReference>
<evidence type="ECO:0000256" key="7">
    <source>
        <dbReference type="ARBA" id="ARBA00023235"/>
    </source>
</evidence>
<dbReference type="Pfam" id="PF13361">
    <property type="entry name" value="UvrD_C"/>
    <property type="match status" value="2"/>
</dbReference>
<evidence type="ECO:0000256" key="1">
    <source>
        <dbReference type="ARBA" id="ARBA00009922"/>
    </source>
</evidence>
<dbReference type="GO" id="GO:0005524">
    <property type="term" value="F:ATP binding"/>
    <property type="evidence" value="ECO:0007669"/>
    <property type="project" value="UniProtKB-UniRule"/>
</dbReference>
<dbReference type="Gene3D" id="1.10.10.160">
    <property type="match status" value="1"/>
</dbReference>
<evidence type="ECO:0000256" key="6">
    <source>
        <dbReference type="ARBA" id="ARBA00023125"/>
    </source>
</evidence>
<dbReference type="SUPFAM" id="SSF52540">
    <property type="entry name" value="P-loop containing nucleoside triphosphate hydrolases"/>
    <property type="match status" value="1"/>
</dbReference>
<evidence type="ECO:0000256" key="4">
    <source>
        <dbReference type="ARBA" id="ARBA00022806"/>
    </source>
</evidence>